<dbReference type="PANTHER" id="PTHR33737:SF19">
    <property type="entry name" value="BNAA10G12980D PROTEIN"/>
    <property type="match status" value="1"/>
</dbReference>
<accession>A0AA88X0A8</accession>
<evidence type="ECO:0000313" key="2">
    <source>
        <dbReference type="EMBL" id="KAK3036819.1"/>
    </source>
</evidence>
<protein>
    <submittedName>
        <fullName evidence="2">Uncharacterized protein</fullName>
    </submittedName>
</protein>
<name>A0AA88X0A8_9ASTE</name>
<organism evidence="2 3">
    <name type="scientific">Escallonia herrerae</name>
    <dbReference type="NCBI Taxonomy" id="1293975"/>
    <lineage>
        <taxon>Eukaryota</taxon>
        <taxon>Viridiplantae</taxon>
        <taxon>Streptophyta</taxon>
        <taxon>Embryophyta</taxon>
        <taxon>Tracheophyta</taxon>
        <taxon>Spermatophyta</taxon>
        <taxon>Magnoliopsida</taxon>
        <taxon>eudicotyledons</taxon>
        <taxon>Gunneridae</taxon>
        <taxon>Pentapetalae</taxon>
        <taxon>asterids</taxon>
        <taxon>campanulids</taxon>
        <taxon>Escalloniales</taxon>
        <taxon>Escalloniaceae</taxon>
        <taxon>Escallonia</taxon>
    </lineage>
</organism>
<dbReference type="AlphaFoldDB" id="A0AA88X0A8"/>
<feature type="region of interest" description="Disordered" evidence="1">
    <location>
        <begin position="1"/>
        <end position="47"/>
    </location>
</feature>
<sequence>MAHGVDDALADGLQDINDTAKPSYSSPKGSSNKENINSNQIEVPRLSMEPLQMKRRKKGGGCNLRKSLAWDRAFFTDEDPFELSMITGTFGKSSGEPLSVINEEGRNVFSGDSKPTIKYLDVQAFREILSTEVSDIALSENRDKGGSLVSGHNSSAYDGSTPTSVDILTMESGAVTNSPPDKSQPEPGPWSPLIYKTLSAKSMNLNDPLSFLLFEWRMEEKFGKND</sequence>
<evidence type="ECO:0000256" key="1">
    <source>
        <dbReference type="SAM" id="MobiDB-lite"/>
    </source>
</evidence>
<reference evidence="2" key="1">
    <citation type="submission" date="2022-12" db="EMBL/GenBank/DDBJ databases">
        <title>Draft genome assemblies for two species of Escallonia (Escalloniales).</title>
        <authorList>
            <person name="Chanderbali A."/>
            <person name="Dervinis C."/>
            <person name="Anghel I."/>
            <person name="Soltis D."/>
            <person name="Soltis P."/>
            <person name="Zapata F."/>
        </authorList>
    </citation>
    <scope>NUCLEOTIDE SEQUENCE</scope>
    <source>
        <strain evidence="2">UCBG64.0493</strain>
        <tissue evidence="2">Leaf</tissue>
    </source>
</reference>
<proteinExistence type="predicted"/>
<dbReference type="InterPro" id="IPR045882">
    <property type="entry name" value="GPT1/2"/>
</dbReference>
<dbReference type="GO" id="GO:0008017">
    <property type="term" value="F:microtubule binding"/>
    <property type="evidence" value="ECO:0007669"/>
    <property type="project" value="InterPro"/>
</dbReference>
<comment type="caution">
    <text evidence="2">The sequence shown here is derived from an EMBL/GenBank/DDBJ whole genome shotgun (WGS) entry which is preliminary data.</text>
</comment>
<feature type="compositionally biased region" description="Polar residues" evidence="1">
    <location>
        <begin position="150"/>
        <end position="163"/>
    </location>
</feature>
<dbReference type="PANTHER" id="PTHR33737">
    <property type="entry name" value="OS05G0121800 PROTEIN"/>
    <property type="match status" value="1"/>
</dbReference>
<feature type="compositionally biased region" description="Polar residues" evidence="1">
    <location>
        <begin position="16"/>
        <end position="41"/>
    </location>
</feature>
<keyword evidence="3" id="KW-1185">Reference proteome</keyword>
<feature type="region of interest" description="Disordered" evidence="1">
    <location>
        <begin position="142"/>
        <end position="163"/>
    </location>
</feature>
<evidence type="ECO:0000313" key="3">
    <source>
        <dbReference type="Proteomes" id="UP001188597"/>
    </source>
</evidence>
<dbReference type="Proteomes" id="UP001188597">
    <property type="component" value="Unassembled WGS sequence"/>
</dbReference>
<gene>
    <name evidence="2" type="ORF">RJ639_031297</name>
</gene>
<dbReference type="EMBL" id="JAVXUP010000136">
    <property type="protein sequence ID" value="KAK3036819.1"/>
    <property type="molecule type" value="Genomic_DNA"/>
</dbReference>